<dbReference type="HOGENOM" id="CLU_723988_0_0_1"/>
<sequence>MVTQLDARFYPHIIDSIFDELVSTHPRKARLVCKAWCNRIDTDFANWLAVDTCVPGIRNQPALGPFEACPEPYSWEIVAARHPTIAYQRQSLWEDPETDYREVQNVRDIQLEPAVLDILDSVEWVYCPIGLPPADTVRFQVERYRSISLGCANMLPHVRRIIFSDGAYSDDRARVTPARGEAHALAATCTKQNCGKEHTQRIVINARTPVPRVEQRMAFLPEGLPELVVIFHGWRVVRGFDHSRLMNYHAGDPLNDIREVILAATKQGTRVTVVNEAMSDLRTGEKRTNVICVHEAILHFLNVDTENDEVHSLETLSPLVEFLTLEEYKARVGEEQFKIETMTDVTIQRLVDRRG</sequence>
<dbReference type="VEuPathDB" id="FungiDB:A1Q1_02516"/>
<dbReference type="GeneID" id="25986030"/>
<proteinExistence type="predicted"/>
<name>J4UC40_TRIAS</name>
<evidence type="ECO:0000313" key="2">
    <source>
        <dbReference type="Proteomes" id="UP000002748"/>
    </source>
</evidence>
<dbReference type="Proteomes" id="UP000002748">
    <property type="component" value="Unassembled WGS sequence"/>
</dbReference>
<reference evidence="1 2" key="1">
    <citation type="journal article" date="2012" name="Eukaryot. Cell">
        <title>Draft genome sequence of CBS 2479, the standard type strain of Trichosporon asahii.</title>
        <authorList>
            <person name="Yang R.Y."/>
            <person name="Li H.T."/>
            <person name="Zhu H."/>
            <person name="Zhou G.P."/>
            <person name="Wang M."/>
            <person name="Wang L."/>
        </authorList>
    </citation>
    <scope>NUCLEOTIDE SEQUENCE [LARGE SCALE GENOMIC DNA]</scope>
    <source>
        <strain evidence="2">ATCC 90039 / CBS 2479 / JCM 2466 / KCTC 7840 / NCYC 2677 / UAMH 7654</strain>
    </source>
</reference>
<evidence type="ECO:0000313" key="1">
    <source>
        <dbReference type="EMBL" id="EJT48495.1"/>
    </source>
</evidence>
<dbReference type="AlphaFoldDB" id="J4UC40"/>
<organism evidence="1 2">
    <name type="scientific">Trichosporon asahii var. asahii (strain ATCC 90039 / CBS 2479 / JCM 2466 / KCTC 7840 / NBRC 103889/ NCYC 2677 / UAMH 7654)</name>
    <name type="common">Yeast</name>
    <dbReference type="NCBI Taxonomy" id="1186058"/>
    <lineage>
        <taxon>Eukaryota</taxon>
        <taxon>Fungi</taxon>
        <taxon>Dikarya</taxon>
        <taxon>Basidiomycota</taxon>
        <taxon>Agaricomycotina</taxon>
        <taxon>Tremellomycetes</taxon>
        <taxon>Trichosporonales</taxon>
        <taxon>Trichosporonaceae</taxon>
        <taxon>Trichosporon</taxon>
    </lineage>
</organism>
<dbReference type="KEGG" id="tasa:A1Q1_02516"/>
<comment type="caution">
    <text evidence="1">The sequence shown here is derived from an EMBL/GenBank/DDBJ whole genome shotgun (WGS) entry which is preliminary data.</text>
</comment>
<gene>
    <name evidence="1" type="ORF">A1Q1_02516</name>
</gene>
<dbReference type="RefSeq" id="XP_014179253.1">
    <property type="nucleotide sequence ID" value="XM_014323778.1"/>
</dbReference>
<dbReference type="EMBL" id="ALBS01000203">
    <property type="protein sequence ID" value="EJT48495.1"/>
    <property type="molecule type" value="Genomic_DNA"/>
</dbReference>
<accession>J4UC40</accession>
<protein>
    <submittedName>
        <fullName evidence="1">Uncharacterized protein</fullName>
    </submittedName>
</protein>